<evidence type="ECO:0000256" key="2">
    <source>
        <dbReference type="ARBA" id="ARBA00023125"/>
    </source>
</evidence>
<dbReference type="PANTHER" id="PTHR44846">
    <property type="entry name" value="MANNOSYL-D-GLYCERATE TRANSPORT/METABOLISM SYSTEM REPRESSOR MNGR-RELATED"/>
    <property type="match status" value="1"/>
</dbReference>
<name>A0ABT0H511_9HYPH</name>
<keyword evidence="1" id="KW-0805">Transcription regulation</keyword>
<keyword evidence="3" id="KW-0804">Transcription</keyword>
<dbReference type="Gene3D" id="3.40.1410.10">
    <property type="entry name" value="Chorismate lyase-like"/>
    <property type="match status" value="1"/>
</dbReference>
<dbReference type="InterPro" id="IPR036390">
    <property type="entry name" value="WH_DNA-bd_sf"/>
</dbReference>
<keyword evidence="2" id="KW-0238">DNA-binding</keyword>
<dbReference type="SUPFAM" id="SSF46785">
    <property type="entry name" value="Winged helix' DNA-binding domain"/>
    <property type="match status" value="1"/>
</dbReference>
<dbReference type="Pfam" id="PF07702">
    <property type="entry name" value="UTRA"/>
    <property type="match status" value="1"/>
</dbReference>
<dbReference type="PROSITE" id="PS50949">
    <property type="entry name" value="HTH_GNTR"/>
    <property type="match status" value="1"/>
</dbReference>
<dbReference type="SMART" id="SM00345">
    <property type="entry name" value="HTH_GNTR"/>
    <property type="match status" value="1"/>
</dbReference>
<dbReference type="Gene3D" id="1.10.10.10">
    <property type="entry name" value="Winged helix-like DNA-binding domain superfamily/Winged helix DNA-binding domain"/>
    <property type="match status" value="1"/>
</dbReference>
<dbReference type="CDD" id="cd07377">
    <property type="entry name" value="WHTH_GntR"/>
    <property type="match status" value="1"/>
</dbReference>
<dbReference type="Proteomes" id="UP001431221">
    <property type="component" value="Unassembled WGS sequence"/>
</dbReference>
<dbReference type="InterPro" id="IPR011663">
    <property type="entry name" value="UTRA"/>
</dbReference>
<dbReference type="PANTHER" id="PTHR44846:SF1">
    <property type="entry name" value="MANNOSYL-D-GLYCERATE TRANSPORT_METABOLISM SYSTEM REPRESSOR MNGR-RELATED"/>
    <property type="match status" value="1"/>
</dbReference>
<dbReference type="PRINTS" id="PR00035">
    <property type="entry name" value="HTHGNTR"/>
</dbReference>
<evidence type="ECO:0000256" key="1">
    <source>
        <dbReference type="ARBA" id="ARBA00023015"/>
    </source>
</evidence>
<dbReference type="InterPro" id="IPR000524">
    <property type="entry name" value="Tscrpt_reg_HTH_GntR"/>
</dbReference>
<dbReference type="Pfam" id="PF00392">
    <property type="entry name" value="GntR"/>
    <property type="match status" value="1"/>
</dbReference>
<evidence type="ECO:0000259" key="4">
    <source>
        <dbReference type="PROSITE" id="PS50949"/>
    </source>
</evidence>
<organism evidence="5 6">
    <name type="scientific">Roseibium sediminicola</name>
    <dbReference type="NCBI Taxonomy" id="2933272"/>
    <lineage>
        <taxon>Bacteria</taxon>
        <taxon>Pseudomonadati</taxon>
        <taxon>Pseudomonadota</taxon>
        <taxon>Alphaproteobacteria</taxon>
        <taxon>Hyphomicrobiales</taxon>
        <taxon>Stappiaceae</taxon>
        <taxon>Roseibium</taxon>
    </lineage>
</organism>
<evidence type="ECO:0000313" key="6">
    <source>
        <dbReference type="Proteomes" id="UP001431221"/>
    </source>
</evidence>
<sequence>MDSVPVYQLIQDHFEQQMQAGVLKPGMRLPAEKEIAKQFQTSRATVQSAMARLVHEGRIEKRVGSGTYVSDKAHTASMKVLGVTSFEEELSQHGEKVSYRLLSLNKQAASSELADSLNIEEGATIVTFERLRLVANSVIGLERRTFDENLVKSLTVDDLDRHSTHELVARLIPQEIGRMEASLRAVVAGPSMAEKLNIEVGAPLLRRNHRMFSKLDSPLMVGEAFYCEPFVLRYTAYSPDDL</sequence>
<evidence type="ECO:0000256" key="3">
    <source>
        <dbReference type="ARBA" id="ARBA00023163"/>
    </source>
</evidence>
<protein>
    <submittedName>
        <fullName evidence="5">GntR family transcriptional regulator</fullName>
    </submittedName>
</protein>
<dbReference type="RefSeq" id="WP_248160158.1">
    <property type="nucleotide sequence ID" value="NZ_JALNMJ010000046.1"/>
</dbReference>
<reference evidence="5" key="1">
    <citation type="submission" date="2022-04" db="EMBL/GenBank/DDBJ databases">
        <title>Roseibium sp. CAU 1639 isolated from mud.</title>
        <authorList>
            <person name="Kim W."/>
        </authorList>
    </citation>
    <scope>NUCLEOTIDE SEQUENCE</scope>
    <source>
        <strain evidence="5">CAU 1639</strain>
    </source>
</reference>
<dbReference type="InterPro" id="IPR036388">
    <property type="entry name" value="WH-like_DNA-bd_sf"/>
</dbReference>
<keyword evidence="6" id="KW-1185">Reference proteome</keyword>
<proteinExistence type="predicted"/>
<feature type="domain" description="HTH gntR-type" evidence="4">
    <location>
        <begin position="4"/>
        <end position="72"/>
    </location>
</feature>
<gene>
    <name evidence="5" type="ORF">M0H32_28810</name>
</gene>
<accession>A0ABT0H511</accession>
<dbReference type="EMBL" id="JALNMJ010000046">
    <property type="protein sequence ID" value="MCK7616168.1"/>
    <property type="molecule type" value="Genomic_DNA"/>
</dbReference>
<dbReference type="InterPro" id="IPR028978">
    <property type="entry name" value="Chorismate_lyase_/UTRA_dom_sf"/>
</dbReference>
<comment type="caution">
    <text evidence="5">The sequence shown here is derived from an EMBL/GenBank/DDBJ whole genome shotgun (WGS) entry which is preliminary data.</text>
</comment>
<dbReference type="InterPro" id="IPR050679">
    <property type="entry name" value="Bact_HTH_transcr_reg"/>
</dbReference>
<dbReference type="SMART" id="SM00866">
    <property type="entry name" value="UTRA"/>
    <property type="match status" value="1"/>
</dbReference>
<dbReference type="SUPFAM" id="SSF64288">
    <property type="entry name" value="Chorismate lyase-like"/>
    <property type="match status" value="1"/>
</dbReference>
<evidence type="ECO:0000313" key="5">
    <source>
        <dbReference type="EMBL" id="MCK7616168.1"/>
    </source>
</evidence>